<feature type="compositionally biased region" description="Basic residues" evidence="1">
    <location>
        <begin position="118"/>
        <end position="128"/>
    </location>
</feature>
<proteinExistence type="predicted"/>
<gene>
    <name evidence="2" type="ORF">B296_00020185</name>
</gene>
<evidence type="ECO:0000313" key="3">
    <source>
        <dbReference type="Proteomes" id="UP000287651"/>
    </source>
</evidence>
<accession>A0A426XQ76</accession>
<evidence type="ECO:0000256" key="1">
    <source>
        <dbReference type="SAM" id="MobiDB-lite"/>
    </source>
</evidence>
<dbReference type="Proteomes" id="UP000287651">
    <property type="component" value="Unassembled WGS sequence"/>
</dbReference>
<name>A0A426XQ76_ENSVE</name>
<feature type="region of interest" description="Disordered" evidence="1">
    <location>
        <begin position="118"/>
        <end position="140"/>
    </location>
</feature>
<reference evidence="2 3" key="1">
    <citation type="journal article" date="2014" name="Agronomy (Basel)">
        <title>A Draft Genome Sequence for Ensete ventricosum, the Drought-Tolerant Tree Against Hunger.</title>
        <authorList>
            <person name="Harrison J."/>
            <person name="Moore K.A."/>
            <person name="Paszkiewicz K."/>
            <person name="Jones T."/>
            <person name="Grant M."/>
            <person name="Ambacheew D."/>
            <person name="Muzemil S."/>
            <person name="Studholme D.J."/>
        </authorList>
    </citation>
    <scope>NUCLEOTIDE SEQUENCE [LARGE SCALE GENOMIC DNA]</scope>
</reference>
<organism evidence="2 3">
    <name type="scientific">Ensete ventricosum</name>
    <name type="common">Abyssinian banana</name>
    <name type="synonym">Musa ensete</name>
    <dbReference type="NCBI Taxonomy" id="4639"/>
    <lineage>
        <taxon>Eukaryota</taxon>
        <taxon>Viridiplantae</taxon>
        <taxon>Streptophyta</taxon>
        <taxon>Embryophyta</taxon>
        <taxon>Tracheophyta</taxon>
        <taxon>Spermatophyta</taxon>
        <taxon>Magnoliopsida</taxon>
        <taxon>Liliopsida</taxon>
        <taxon>Zingiberales</taxon>
        <taxon>Musaceae</taxon>
        <taxon>Ensete</taxon>
    </lineage>
</organism>
<feature type="non-terminal residue" evidence="2">
    <location>
        <position position="1"/>
    </location>
</feature>
<sequence>ARFLILYHNGVTSFARYGTIRDTEWYVRAYQAIHPSLKNKPSGILRWFRETERGFEKRKVSDGKAGEDATGRLYSQLELIPRKAFHNAPTTVGFGRDPTQDKLISAAPSLPPLATVRKKTKKMVRARRGSNTPNWARTPSFVVDHDLPNHRGHDPSAPYCIPPDEVLLRVPPCPTPFFVMPSLSNECSSLIFLVIVLHVLSTSYRAVRVPIS</sequence>
<comment type="caution">
    <text evidence="2">The sequence shown here is derived from an EMBL/GenBank/DDBJ whole genome shotgun (WGS) entry which is preliminary data.</text>
</comment>
<protein>
    <submittedName>
        <fullName evidence="2">Uncharacterized protein</fullName>
    </submittedName>
</protein>
<evidence type="ECO:0000313" key="2">
    <source>
        <dbReference type="EMBL" id="RRT41575.1"/>
    </source>
</evidence>
<dbReference type="AlphaFoldDB" id="A0A426XQ76"/>
<dbReference type="EMBL" id="AMZH03018477">
    <property type="protein sequence ID" value="RRT41575.1"/>
    <property type="molecule type" value="Genomic_DNA"/>
</dbReference>